<proteinExistence type="predicted"/>
<dbReference type="Proteomes" id="UP000077266">
    <property type="component" value="Unassembled WGS sequence"/>
</dbReference>
<evidence type="ECO:0000313" key="1">
    <source>
        <dbReference type="EMBL" id="KZV99025.1"/>
    </source>
</evidence>
<protein>
    <submittedName>
        <fullName evidence="1">Uncharacterized protein</fullName>
    </submittedName>
</protein>
<dbReference type="InParanoid" id="A0A165MBD9"/>
<dbReference type="AlphaFoldDB" id="A0A165MBD9"/>
<evidence type="ECO:0000313" key="2">
    <source>
        <dbReference type="Proteomes" id="UP000077266"/>
    </source>
</evidence>
<dbReference type="InterPro" id="IPR035992">
    <property type="entry name" value="Ricin_B-like_lectins"/>
</dbReference>
<dbReference type="SUPFAM" id="SSF50370">
    <property type="entry name" value="Ricin B-like lectins"/>
    <property type="match status" value="1"/>
</dbReference>
<dbReference type="EMBL" id="KV425913">
    <property type="protein sequence ID" value="KZV99025.1"/>
    <property type="molecule type" value="Genomic_DNA"/>
</dbReference>
<accession>A0A165MBD9</accession>
<organism evidence="1 2">
    <name type="scientific">Exidia glandulosa HHB12029</name>
    <dbReference type="NCBI Taxonomy" id="1314781"/>
    <lineage>
        <taxon>Eukaryota</taxon>
        <taxon>Fungi</taxon>
        <taxon>Dikarya</taxon>
        <taxon>Basidiomycota</taxon>
        <taxon>Agaricomycotina</taxon>
        <taxon>Agaricomycetes</taxon>
        <taxon>Auriculariales</taxon>
        <taxon>Exidiaceae</taxon>
        <taxon>Exidia</taxon>
    </lineage>
</organism>
<dbReference type="STRING" id="1314781.A0A165MBD9"/>
<name>A0A165MBD9_EXIGL</name>
<keyword evidence="2" id="KW-1185">Reference proteome</keyword>
<reference evidence="1 2" key="1">
    <citation type="journal article" date="2016" name="Mol. Biol. Evol.">
        <title>Comparative Genomics of Early-Diverging Mushroom-Forming Fungi Provides Insights into the Origins of Lignocellulose Decay Capabilities.</title>
        <authorList>
            <person name="Nagy L.G."/>
            <person name="Riley R."/>
            <person name="Tritt A."/>
            <person name="Adam C."/>
            <person name="Daum C."/>
            <person name="Floudas D."/>
            <person name="Sun H."/>
            <person name="Yadav J.S."/>
            <person name="Pangilinan J."/>
            <person name="Larsson K.H."/>
            <person name="Matsuura K."/>
            <person name="Barry K."/>
            <person name="Labutti K."/>
            <person name="Kuo R."/>
            <person name="Ohm R.A."/>
            <person name="Bhattacharya S.S."/>
            <person name="Shirouzu T."/>
            <person name="Yoshinaga Y."/>
            <person name="Martin F.M."/>
            <person name="Grigoriev I.V."/>
            <person name="Hibbett D.S."/>
        </authorList>
    </citation>
    <scope>NUCLEOTIDE SEQUENCE [LARGE SCALE GENOMIC DNA]</scope>
    <source>
        <strain evidence="1 2">HHB12029</strain>
    </source>
</reference>
<sequence length="277" mass="30680">MYQSEPPSYMESEAPSGVGGFPMGYFMIRSKTSDRVWDVETGSHDDSTEVILWPCRETSRVSTMRDHTTDNQVFFIDTEGALCSKASGHAIDVEGGKLVLRHRRPVTLPFPNAYSHPLPLFEYLSDGAIAVRFPVSSSAPRDREFLVAALPSRRPRTILDNVADTLTSAATTVLFAPLSLTGLASPGPSQTSHATVDEIEGAEFTLQEHELADEDVVNEEDADDNPERVRHLRVFQKDPRAALGPQARARRQWEIVPILREKVQTGTGTSRRSYGLE</sequence>
<dbReference type="CDD" id="cd00161">
    <property type="entry name" value="beta-trefoil_Ricin-like"/>
    <property type="match status" value="1"/>
</dbReference>
<dbReference type="OrthoDB" id="9895617at2759"/>
<gene>
    <name evidence="1" type="ORF">EXIGLDRAFT_726508</name>
</gene>
<dbReference type="Gene3D" id="2.80.10.50">
    <property type="match status" value="1"/>
</dbReference>